<evidence type="ECO:0000313" key="3">
    <source>
        <dbReference type="Proteomes" id="UP000050474"/>
    </source>
</evidence>
<dbReference type="Proteomes" id="UP000050474">
    <property type="component" value="Unassembled WGS sequence"/>
</dbReference>
<dbReference type="EMBL" id="LJRM01000179">
    <property type="protein sequence ID" value="KPY81642.1"/>
    <property type="molecule type" value="Genomic_DNA"/>
</dbReference>
<evidence type="ECO:0000256" key="1">
    <source>
        <dbReference type="SAM" id="SignalP"/>
    </source>
</evidence>
<dbReference type="InterPro" id="IPR012661">
    <property type="entry name" value="CHP02448"/>
</dbReference>
<keyword evidence="1" id="KW-0732">Signal</keyword>
<proteinExistence type="predicted"/>
<accession>A0A0Q0B0I2</accession>
<reference evidence="2 3" key="1">
    <citation type="submission" date="2015-09" db="EMBL/GenBank/DDBJ databases">
        <title>Genome announcement of multiple Pseudomonas syringae strains.</title>
        <authorList>
            <person name="Thakur S."/>
            <person name="Wang P.W."/>
            <person name="Gong Y."/>
            <person name="Weir B.S."/>
            <person name="Guttman D.S."/>
        </authorList>
    </citation>
    <scope>NUCLEOTIDE SEQUENCE [LARGE SCALE GENOMIC DNA]</scope>
    <source>
        <strain evidence="2 3">ICMP4091</strain>
    </source>
</reference>
<dbReference type="NCBIfam" id="TIGR02448">
    <property type="entry name" value="conserverd hypothetical protein"/>
    <property type="match status" value="1"/>
</dbReference>
<dbReference type="PATRIC" id="fig|129140.3.peg.5679"/>
<dbReference type="Pfam" id="PF09498">
    <property type="entry name" value="DUF2388"/>
    <property type="match status" value="1"/>
</dbReference>
<dbReference type="AlphaFoldDB" id="A0A0Q0B0I2"/>
<feature type="chain" id="PRO_5006174493" evidence="1">
    <location>
        <begin position="32"/>
        <end position="115"/>
    </location>
</feature>
<evidence type="ECO:0000313" key="2">
    <source>
        <dbReference type="EMBL" id="KPY81642.1"/>
    </source>
</evidence>
<organism evidence="2 3">
    <name type="scientific">Pseudomonas syringae pv. tagetis</name>
    <dbReference type="NCBI Taxonomy" id="129140"/>
    <lineage>
        <taxon>Bacteria</taxon>
        <taxon>Pseudomonadati</taxon>
        <taxon>Pseudomonadota</taxon>
        <taxon>Gammaproteobacteria</taxon>
        <taxon>Pseudomonadales</taxon>
        <taxon>Pseudomonadaceae</taxon>
        <taxon>Pseudomonas</taxon>
    </lineage>
</organism>
<gene>
    <name evidence="2" type="ORF">ALO44_100308</name>
</gene>
<name>A0A0Q0B0I2_9PSED</name>
<feature type="signal peptide" evidence="1">
    <location>
        <begin position="1"/>
        <end position="31"/>
    </location>
</feature>
<keyword evidence="2" id="KW-0675">Receptor</keyword>
<protein>
    <submittedName>
        <fullName evidence="2">Outer membrane receptor protein, mostly Fe transport</fullName>
    </submittedName>
</protein>
<dbReference type="STRING" id="129140.ALO44_100308"/>
<sequence length="115" mass="11992">MPLRPQWNSIMSLLRNLGAAFLLTAAAGANASSFIVTTDAVVDAVNASTRATSNVSSSLKDDKIVLAARDDAASFVASSGDIRSARLEGALQHIRQVLPELQATDSQLAQAILAI</sequence>
<comment type="caution">
    <text evidence="2">The sequence shown here is derived from an EMBL/GenBank/DDBJ whole genome shotgun (WGS) entry which is preliminary data.</text>
</comment>